<dbReference type="InterPro" id="IPR038765">
    <property type="entry name" value="Papain-like_cys_pep_sf"/>
</dbReference>
<dbReference type="Proteomes" id="UP000593576">
    <property type="component" value="Unassembled WGS sequence"/>
</dbReference>
<feature type="non-terminal residue" evidence="1">
    <location>
        <position position="1"/>
    </location>
</feature>
<comment type="caution">
    <text evidence="1">The sequence shown here is derived from an EMBL/GenBank/DDBJ whole genome shotgun (WGS) entry which is preliminary data.</text>
</comment>
<name>A0A7J9MZS0_GOSSC</name>
<dbReference type="OrthoDB" id="1001101at2759"/>
<feature type="non-terminal residue" evidence="1">
    <location>
        <position position="96"/>
    </location>
</feature>
<reference evidence="1 2" key="1">
    <citation type="journal article" date="2019" name="Genome Biol. Evol.">
        <title>Insights into the evolution of the New World diploid cottons (Gossypium, subgenus Houzingenia) based on genome sequencing.</title>
        <authorList>
            <person name="Grover C.E."/>
            <person name="Arick M.A. 2nd"/>
            <person name="Thrash A."/>
            <person name="Conover J.L."/>
            <person name="Sanders W.S."/>
            <person name="Peterson D.G."/>
            <person name="Frelichowski J.E."/>
            <person name="Scheffler J.A."/>
            <person name="Scheffler B.E."/>
            <person name="Wendel J.F."/>
        </authorList>
    </citation>
    <scope>NUCLEOTIDE SEQUENCE [LARGE SCALE GENOMIC DNA]</scope>
    <source>
        <strain evidence="1">1</strain>
        <tissue evidence="1">Leaf</tissue>
    </source>
</reference>
<protein>
    <submittedName>
        <fullName evidence="1">Uncharacterized protein</fullName>
    </submittedName>
</protein>
<sequence length="96" mass="11029">SYFLFIGLISSEAFRANLRRANLRRAVHHQKLDPFAIHGVTQFSDLTLGEFRKRFLGLRRLRLPKDANHAPILPTDNLPGDFDYREKGAVTPVKNQ</sequence>
<dbReference type="AlphaFoldDB" id="A0A7J9MZS0"/>
<dbReference type="Gene3D" id="3.90.70.10">
    <property type="entry name" value="Cysteine proteinases"/>
    <property type="match status" value="1"/>
</dbReference>
<accession>A0A7J9MZS0</accession>
<gene>
    <name evidence="1" type="ORF">Goshw_013317</name>
</gene>
<keyword evidence="2" id="KW-1185">Reference proteome</keyword>
<organism evidence="1 2">
    <name type="scientific">Gossypium schwendimanii</name>
    <name type="common">Cotton</name>
    <dbReference type="NCBI Taxonomy" id="34291"/>
    <lineage>
        <taxon>Eukaryota</taxon>
        <taxon>Viridiplantae</taxon>
        <taxon>Streptophyta</taxon>
        <taxon>Embryophyta</taxon>
        <taxon>Tracheophyta</taxon>
        <taxon>Spermatophyta</taxon>
        <taxon>Magnoliopsida</taxon>
        <taxon>eudicotyledons</taxon>
        <taxon>Gunneridae</taxon>
        <taxon>Pentapetalae</taxon>
        <taxon>rosids</taxon>
        <taxon>malvids</taxon>
        <taxon>Malvales</taxon>
        <taxon>Malvaceae</taxon>
        <taxon>Malvoideae</taxon>
        <taxon>Gossypium</taxon>
    </lineage>
</organism>
<dbReference type="EMBL" id="JABFAF010265208">
    <property type="protein sequence ID" value="MBA0876531.1"/>
    <property type="molecule type" value="Genomic_DNA"/>
</dbReference>
<evidence type="ECO:0000313" key="1">
    <source>
        <dbReference type="EMBL" id="MBA0876531.1"/>
    </source>
</evidence>
<dbReference type="SUPFAM" id="SSF54001">
    <property type="entry name" value="Cysteine proteinases"/>
    <property type="match status" value="1"/>
</dbReference>
<evidence type="ECO:0000313" key="2">
    <source>
        <dbReference type="Proteomes" id="UP000593576"/>
    </source>
</evidence>
<proteinExistence type="predicted"/>